<keyword evidence="1" id="KW-0732">Signal</keyword>
<feature type="domain" description="Beta-lactamase-related" evidence="2">
    <location>
        <begin position="39"/>
        <end position="379"/>
    </location>
</feature>
<accession>A0A1H1FS75</accession>
<name>A0A1H1FS75_9FLAO</name>
<dbReference type="InterPro" id="IPR050491">
    <property type="entry name" value="AmpC-like"/>
</dbReference>
<dbReference type="AlphaFoldDB" id="A0A1H1FS75"/>
<organism evidence="3 4">
    <name type="scientific">Chryseobacterium soldanellicola</name>
    <dbReference type="NCBI Taxonomy" id="311333"/>
    <lineage>
        <taxon>Bacteria</taxon>
        <taxon>Pseudomonadati</taxon>
        <taxon>Bacteroidota</taxon>
        <taxon>Flavobacteriia</taxon>
        <taxon>Flavobacteriales</taxon>
        <taxon>Weeksellaceae</taxon>
        <taxon>Chryseobacterium group</taxon>
        <taxon>Chryseobacterium</taxon>
    </lineage>
</organism>
<dbReference type="Gene3D" id="3.40.710.10">
    <property type="entry name" value="DD-peptidase/beta-lactamase superfamily"/>
    <property type="match status" value="1"/>
</dbReference>
<keyword evidence="4" id="KW-1185">Reference proteome</keyword>
<gene>
    <name evidence="3" type="ORF">SAMN05421664_3235</name>
</gene>
<evidence type="ECO:0000256" key="1">
    <source>
        <dbReference type="SAM" id="SignalP"/>
    </source>
</evidence>
<dbReference type="InterPro" id="IPR012338">
    <property type="entry name" value="Beta-lactam/transpept-like"/>
</dbReference>
<dbReference type="RefSeq" id="WP_089756728.1">
    <property type="nucleotide sequence ID" value="NZ_FNKL01000004.1"/>
</dbReference>
<evidence type="ECO:0000259" key="2">
    <source>
        <dbReference type="Pfam" id="PF00144"/>
    </source>
</evidence>
<dbReference type="InterPro" id="IPR001466">
    <property type="entry name" value="Beta-lactam-related"/>
</dbReference>
<protein>
    <submittedName>
        <fullName evidence="3">CubicO group peptidase, beta-lactamase class C family</fullName>
    </submittedName>
</protein>
<feature type="signal peptide" evidence="1">
    <location>
        <begin position="1"/>
        <end position="25"/>
    </location>
</feature>
<proteinExistence type="predicted"/>
<dbReference type="SUPFAM" id="SSF56601">
    <property type="entry name" value="beta-lactamase/transpeptidase-like"/>
    <property type="match status" value="1"/>
</dbReference>
<dbReference type="PANTHER" id="PTHR46825:SF9">
    <property type="entry name" value="BETA-LACTAMASE-RELATED DOMAIN-CONTAINING PROTEIN"/>
    <property type="match status" value="1"/>
</dbReference>
<evidence type="ECO:0000313" key="4">
    <source>
        <dbReference type="Proteomes" id="UP000199627"/>
    </source>
</evidence>
<dbReference type="Proteomes" id="UP000199627">
    <property type="component" value="Unassembled WGS sequence"/>
</dbReference>
<sequence>MKKLNKKLLLICCLTALFCIQNLSAQISTHIKNNKKNSIDSLIEKKMDKAGIVGIGAAIIIDKKLVWTNGYGFADKENKIPFSPTTIMNIASISKTFTGFCIMKAVEEGKVDLDEDINHYLPFKVINPNFPDEKITLRHLATHTSGLADRYPFYTDSTYVYNREKPEPLGDFLKNYFVKDGKHYDKDNFLNSKPGTNRDYSNIGAGLAGYIIELRTGQKLNEYSKKYIFKPLKMKNSGWNLSEINLKNHSKLYQKEDGKIKSIKLYEGTTYPDGGVRTSVDELSRFFITLLDDGKYNNTRLLKKELAEEMLRFQFTESNKPDNVKPDKLNSGIFWATKMGGKRIGHNGSDPGVRTFMLSDLNKEIAVIVFFNTSLSEADENKFFDIYEDLYKYGFGLKSKLLSNEAY</sequence>
<dbReference type="OrthoDB" id="846150at2"/>
<dbReference type="EMBL" id="FNKL01000004">
    <property type="protein sequence ID" value="SDR03842.1"/>
    <property type="molecule type" value="Genomic_DNA"/>
</dbReference>
<feature type="chain" id="PRO_5011564037" evidence="1">
    <location>
        <begin position="26"/>
        <end position="407"/>
    </location>
</feature>
<reference evidence="4" key="1">
    <citation type="submission" date="2016-10" db="EMBL/GenBank/DDBJ databases">
        <authorList>
            <person name="Varghese N."/>
            <person name="Submissions S."/>
        </authorList>
    </citation>
    <scope>NUCLEOTIDE SEQUENCE [LARGE SCALE GENOMIC DNA]</scope>
    <source>
        <strain evidence="4">DSM 17072</strain>
    </source>
</reference>
<evidence type="ECO:0000313" key="3">
    <source>
        <dbReference type="EMBL" id="SDR03842.1"/>
    </source>
</evidence>
<dbReference type="Pfam" id="PF00144">
    <property type="entry name" value="Beta-lactamase"/>
    <property type="match status" value="1"/>
</dbReference>
<dbReference type="PANTHER" id="PTHR46825">
    <property type="entry name" value="D-ALANYL-D-ALANINE-CARBOXYPEPTIDASE/ENDOPEPTIDASE AMPH"/>
    <property type="match status" value="1"/>
</dbReference>